<dbReference type="InterPro" id="IPR051407">
    <property type="entry name" value="Bact_OM_lipoprot/Surf_antigen"/>
</dbReference>
<dbReference type="Pfam" id="PF05433">
    <property type="entry name" value="Rick_17kDa_Anti"/>
    <property type="match status" value="1"/>
</dbReference>
<sequence length="203" mass="21541">MKIKYKFADKFAHKFAHKLGHKMGYALARTGIVAVVSGSLLVAGCVSPYDAQPNRYPSNQSYQSAPQYNQYSQAGQYNQSPQYAPSDRQSYNGRGVIEAIDVIQGENKSRGIAGALVGGVLGGILGHQIGHGSGNTAATVGGAVGGAVVGNQVEQRNSQGGATYDVRIRMNDNGYQTINLSNPGDLRVGDRVRIDNGQISRIN</sequence>
<organism evidence="4 5">
    <name type="scientific">Glaciimonas immobilis</name>
    <dbReference type="NCBI Taxonomy" id="728004"/>
    <lineage>
        <taxon>Bacteria</taxon>
        <taxon>Pseudomonadati</taxon>
        <taxon>Pseudomonadota</taxon>
        <taxon>Betaproteobacteria</taxon>
        <taxon>Burkholderiales</taxon>
        <taxon>Oxalobacteraceae</taxon>
        <taxon>Glaciimonas</taxon>
    </lineage>
</organism>
<evidence type="ECO:0000259" key="3">
    <source>
        <dbReference type="Pfam" id="PF05433"/>
    </source>
</evidence>
<evidence type="ECO:0000256" key="1">
    <source>
        <dbReference type="ARBA" id="ARBA00004370"/>
    </source>
</evidence>
<dbReference type="Proteomes" id="UP000571084">
    <property type="component" value="Unassembled WGS sequence"/>
</dbReference>
<dbReference type="GO" id="GO:0019867">
    <property type="term" value="C:outer membrane"/>
    <property type="evidence" value="ECO:0007669"/>
    <property type="project" value="InterPro"/>
</dbReference>
<name>A0A840RU02_9BURK</name>
<keyword evidence="2" id="KW-0472">Membrane</keyword>
<comment type="subcellular location">
    <subcellularLocation>
        <location evidence="1">Membrane</location>
    </subcellularLocation>
</comment>
<evidence type="ECO:0000313" key="4">
    <source>
        <dbReference type="EMBL" id="MBB5200528.1"/>
    </source>
</evidence>
<evidence type="ECO:0000313" key="5">
    <source>
        <dbReference type="Proteomes" id="UP000571084"/>
    </source>
</evidence>
<feature type="domain" description="Glycine zipper 2TM" evidence="3">
    <location>
        <begin position="113"/>
        <end position="154"/>
    </location>
</feature>
<comment type="caution">
    <text evidence="4">The sequence shown here is derived from an EMBL/GenBank/DDBJ whole genome shotgun (WGS) entry which is preliminary data.</text>
</comment>
<reference evidence="4 5" key="1">
    <citation type="submission" date="2020-08" db="EMBL/GenBank/DDBJ databases">
        <title>Genomic Encyclopedia of Type Strains, Phase IV (KMG-IV): sequencing the most valuable type-strain genomes for metagenomic binning, comparative biology and taxonomic classification.</title>
        <authorList>
            <person name="Goeker M."/>
        </authorList>
    </citation>
    <scope>NUCLEOTIDE SEQUENCE [LARGE SCALE GENOMIC DNA]</scope>
    <source>
        <strain evidence="4 5">DSM 23240</strain>
    </source>
</reference>
<keyword evidence="5" id="KW-1185">Reference proteome</keyword>
<dbReference type="InterPro" id="IPR008816">
    <property type="entry name" value="Gly_zipper_2TM_dom"/>
</dbReference>
<keyword evidence="4" id="KW-0449">Lipoprotein</keyword>
<dbReference type="PANTHER" id="PTHR35603">
    <property type="match status" value="1"/>
</dbReference>
<dbReference type="EMBL" id="JACHHQ010000005">
    <property type="protein sequence ID" value="MBB5200528.1"/>
    <property type="molecule type" value="Genomic_DNA"/>
</dbReference>
<gene>
    <name evidence="4" type="ORF">HNR39_002370</name>
</gene>
<accession>A0A840RU02</accession>
<protein>
    <submittedName>
        <fullName evidence="4">Outer membrane lipoprotein SlyB</fullName>
    </submittedName>
</protein>
<dbReference type="PANTHER" id="PTHR35603:SF2">
    <property type="entry name" value="OUTER MEMBRANE LIPOPROTEIN"/>
    <property type="match status" value="1"/>
</dbReference>
<dbReference type="AlphaFoldDB" id="A0A840RU02"/>
<dbReference type="RefSeq" id="WP_245182359.1">
    <property type="nucleotide sequence ID" value="NZ_JAAOZT010000007.1"/>
</dbReference>
<proteinExistence type="predicted"/>
<evidence type="ECO:0000256" key="2">
    <source>
        <dbReference type="ARBA" id="ARBA00023136"/>
    </source>
</evidence>